<dbReference type="AlphaFoldDB" id="A0A0F9EIV4"/>
<protein>
    <submittedName>
        <fullName evidence="1">Uncharacterized protein</fullName>
    </submittedName>
</protein>
<organism evidence="1">
    <name type="scientific">marine sediment metagenome</name>
    <dbReference type="NCBI Taxonomy" id="412755"/>
    <lineage>
        <taxon>unclassified sequences</taxon>
        <taxon>metagenomes</taxon>
        <taxon>ecological metagenomes</taxon>
    </lineage>
</organism>
<reference evidence="1" key="1">
    <citation type="journal article" date="2015" name="Nature">
        <title>Complex archaea that bridge the gap between prokaryotes and eukaryotes.</title>
        <authorList>
            <person name="Spang A."/>
            <person name="Saw J.H."/>
            <person name="Jorgensen S.L."/>
            <person name="Zaremba-Niedzwiedzka K."/>
            <person name="Martijn J."/>
            <person name="Lind A.E."/>
            <person name="van Eijk R."/>
            <person name="Schleper C."/>
            <person name="Guy L."/>
            <person name="Ettema T.J."/>
        </authorList>
    </citation>
    <scope>NUCLEOTIDE SEQUENCE</scope>
</reference>
<accession>A0A0F9EIV4</accession>
<dbReference type="EMBL" id="LAZR01027271">
    <property type="protein sequence ID" value="KKL66241.1"/>
    <property type="molecule type" value="Genomic_DNA"/>
</dbReference>
<evidence type="ECO:0000313" key="1">
    <source>
        <dbReference type="EMBL" id="KKL66241.1"/>
    </source>
</evidence>
<sequence>MSRLPSYHLTSPSEHQLSIECSNGRSLVSSDYSEVLQFLVGSSPGSPLPVPRVVWNLSELVSQIRAILPSFVLEEFDSDTPRATWEDSRCRYRLYYQPGKFLGIHAGSFGDETTFYELDQFFPEHHEPQSVAEVQTLANLLVDAFGALGVYRIDNLKSPVAVIEASGILDRLYKGLPSPAKIPPDCLEYATLCDTYGAWCSAYQLGYWPEGEAYSYDIGSCYPSIARGLVSLEGAGYRFIKSMPEATVNGGLHYGFLRGTIIINPDHPFAFCSPIVAAVDDIVTNPVGAFSGYFTLGQVRFLERHGLGTFRLQDGWLVELHSEERPLQKVMDDLYRQRAKGELVNMIAKRVIAGIIGRLGEYHQDVPTEYTNPIYHSIIRGYAPLKVGGFLIEHGLTPEELILVNTDGFHATRRIELPPDSGMGKWRSEGSEALIVLSSDRLLAGDKCEPLLAAIKADPKAPGYSLESGEVSLLSLAADQDRHFPKVPLSGRDLLRTKYPSQPLIAGNHGQ</sequence>
<proteinExistence type="predicted"/>
<name>A0A0F9EIV4_9ZZZZ</name>
<comment type="caution">
    <text evidence="1">The sequence shown here is derived from an EMBL/GenBank/DDBJ whole genome shotgun (WGS) entry which is preliminary data.</text>
</comment>
<gene>
    <name evidence="1" type="ORF">LCGC14_2146960</name>
</gene>